<proteinExistence type="predicted"/>
<organism evidence="1">
    <name type="scientific">Anguilla anguilla</name>
    <name type="common">European freshwater eel</name>
    <name type="synonym">Muraena anguilla</name>
    <dbReference type="NCBI Taxonomy" id="7936"/>
    <lineage>
        <taxon>Eukaryota</taxon>
        <taxon>Metazoa</taxon>
        <taxon>Chordata</taxon>
        <taxon>Craniata</taxon>
        <taxon>Vertebrata</taxon>
        <taxon>Euteleostomi</taxon>
        <taxon>Actinopterygii</taxon>
        <taxon>Neopterygii</taxon>
        <taxon>Teleostei</taxon>
        <taxon>Anguilliformes</taxon>
        <taxon>Anguillidae</taxon>
        <taxon>Anguilla</taxon>
    </lineage>
</organism>
<protein>
    <submittedName>
        <fullName evidence="1">Uncharacterized protein</fullName>
    </submittedName>
</protein>
<evidence type="ECO:0000313" key="1">
    <source>
        <dbReference type="EMBL" id="JAH85784.1"/>
    </source>
</evidence>
<name>A0A0E9W5Z2_ANGAN</name>
<dbReference type="EMBL" id="GBXM01022793">
    <property type="protein sequence ID" value="JAH85784.1"/>
    <property type="molecule type" value="Transcribed_RNA"/>
</dbReference>
<sequence>MCPRHSSSHPHMGAVTDGFETQYTAVIFQKCA</sequence>
<reference evidence="1" key="1">
    <citation type="submission" date="2014-11" db="EMBL/GenBank/DDBJ databases">
        <authorList>
            <person name="Amaro Gonzalez C."/>
        </authorList>
    </citation>
    <scope>NUCLEOTIDE SEQUENCE</scope>
</reference>
<dbReference type="AlphaFoldDB" id="A0A0E9W5Z2"/>
<reference evidence="1" key="2">
    <citation type="journal article" date="2015" name="Fish Shellfish Immunol.">
        <title>Early steps in the European eel (Anguilla anguilla)-Vibrio vulnificus interaction in the gills: Role of the RtxA13 toxin.</title>
        <authorList>
            <person name="Callol A."/>
            <person name="Pajuelo D."/>
            <person name="Ebbesson L."/>
            <person name="Teles M."/>
            <person name="MacKenzie S."/>
            <person name="Amaro C."/>
        </authorList>
    </citation>
    <scope>NUCLEOTIDE SEQUENCE</scope>
</reference>
<accession>A0A0E9W5Z2</accession>